<dbReference type="GO" id="GO:0051728">
    <property type="term" value="P:cell cycle switching, mitotic to meiotic cell cycle"/>
    <property type="evidence" value="ECO:0007669"/>
    <property type="project" value="EnsemblFungi"/>
</dbReference>
<dbReference type="GO" id="GO:0005737">
    <property type="term" value="C:cytoplasm"/>
    <property type="evidence" value="ECO:0007669"/>
    <property type="project" value="EnsemblFungi"/>
</dbReference>
<evidence type="ECO:0000313" key="5">
    <source>
        <dbReference type="Proteomes" id="UP000186594"/>
    </source>
</evidence>
<dbReference type="Proteomes" id="UP000186594">
    <property type="component" value="Unassembled WGS sequence"/>
</dbReference>
<protein>
    <submittedName>
        <fullName evidence="4">Meiosis protein mei2</fullName>
    </submittedName>
</protein>
<evidence type="ECO:0000256" key="2">
    <source>
        <dbReference type="PROSITE-ProRule" id="PRU00176"/>
    </source>
</evidence>
<dbReference type="GO" id="GO:1905191">
    <property type="term" value="P:positive regulation of metaphase/anaphase transition of meiosis II"/>
    <property type="evidence" value="ECO:0007669"/>
    <property type="project" value="EnsemblFungi"/>
</dbReference>
<dbReference type="SUPFAM" id="SSF54928">
    <property type="entry name" value="RNA-binding domain, RBD"/>
    <property type="match status" value="2"/>
</dbReference>
<dbReference type="InterPro" id="IPR034862">
    <property type="entry name" value="Fungal_Mei2-like_RRM3"/>
</dbReference>
<gene>
    <name evidence="4" type="ORF">NEOLI_003781</name>
</gene>
<dbReference type="Pfam" id="PF00076">
    <property type="entry name" value="RRM_1"/>
    <property type="match status" value="1"/>
</dbReference>
<dbReference type="Gene3D" id="3.30.70.330">
    <property type="match status" value="1"/>
</dbReference>
<keyword evidence="1 2" id="KW-0694">RNA-binding</keyword>
<dbReference type="PROSITE" id="PS50102">
    <property type="entry name" value="RRM"/>
    <property type="match status" value="1"/>
</dbReference>
<reference evidence="4 5" key="1">
    <citation type="submission" date="2016-04" db="EMBL/GenBank/DDBJ databases">
        <title>Evolutionary innovation and constraint leading to complex multicellularity in the Ascomycota.</title>
        <authorList>
            <person name="Cisse O."/>
            <person name="Nguyen A."/>
            <person name="Hewitt D.A."/>
            <person name="Jedd G."/>
            <person name="Stajich J.E."/>
        </authorList>
    </citation>
    <scope>NUCLEOTIDE SEQUENCE [LARGE SCALE GENOMIC DNA]</scope>
    <source>
        <strain evidence="4 5">DAH-3</strain>
    </source>
</reference>
<accession>A0A1U7LKW3</accession>
<dbReference type="GO" id="GO:0000228">
    <property type="term" value="C:nuclear chromosome"/>
    <property type="evidence" value="ECO:0007669"/>
    <property type="project" value="EnsemblFungi"/>
</dbReference>
<sequence length="762" mass="85198">MHTPPHTPMDFPLHLSKLARSSDEFFSSSFEQSRISSAFDYSLLQTPSSPPTRSNCSTPINDLSAIPASLFDSPSPVRNSAACSRPLLPRAQADFVTYASFSSSSPTRVAHDYSQPTEVSSRSFALGSTSIYSGSSVDTRGSNKPLAIFTDNVDRRGNTYTTNNSEHEPKSLKPMIQNISFAENDVQIEDSWIQVPSRFLKIANLPKTTEPWVLKEMFKGFGSLDDIYIRNLSFEGWVIVSFFDLRDAIKTNKQLRHQRFFNDRRLDSQFCSRNTVISLTRQEIYSENQGEVSVTAWTESIPSQDSVQMLLSSFGDIRFLSHAGPLSPNVFICEFFDLREASSAVDMLNGRSFNGTLFEVAYHEPDSITWKIVSQLLQMSIPDAKFHRLPTSEDAVPISASAIICPVPLTSSNEVPEQCFTRRGSTGSNFTESGSPADGFIRPGTAGSSFMLQGKNEVKIPREGRKSIFGTHLFPKLQIRTQDENFSPETYRSYSPGPLSAPPVYSKCFTDSCLDGSAVSKSRKPKSSCLTPTNLNLANIQKDSSRCSYSGPQTSFTVNAAHKVTHPPSILPEPRIVTLGNVPDNNKVDLNRITAGLDLRTTIMVKNVPNKYTQQMLLEYMDEVCERTYDFLYLRIDFKNKCNVGYAFVNFIESKSIIAFAEVRVGTKWNKFHSDKICDISYANIQGKDSLIEKFRNSSVMDEQLTYRPKIFKSAGCQIGEEEIFPEPNNVHHKLRSVANAQQIGLFPPLATRDLGRNKRTI</sequence>
<dbReference type="InterPro" id="IPR035979">
    <property type="entry name" value="RBD_domain_sf"/>
</dbReference>
<dbReference type="GO" id="GO:0140538">
    <property type="term" value="P:negative regulation of conjugation with zygote"/>
    <property type="evidence" value="ECO:0007669"/>
    <property type="project" value="EnsemblFungi"/>
</dbReference>
<dbReference type="InterPro" id="IPR012677">
    <property type="entry name" value="Nucleotide-bd_a/b_plait_sf"/>
</dbReference>
<dbReference type="PANTHER" id="PTHR23189">
    <property type="entry name" value="RNA RECOGNITION MOTIF-CONTAINING"/>
    <property type="match status" value="1"/>
</dbReference>
<dbReference type="GO" id="GO:0106222">
    <property type="term" value="F:lncRNA binding"/>
    <property type="evidence" value="ECO:0007669"/>
    <property type="project" value="EnsemblFungi"/>
</dbReference>
<evidence type="ECO:0000313" key="4">
    <source>
        <dbReference type="EMBL" id="OLL23278.1"/>
    </source>
</evidence>
<dbReference type="CDD" id="cd12532">
    <property type="entry name" value="RRM3_MEI2_fungi"/>
    <property type="match status" value="1"/>
</dbReference>
<dbReference type="Pfam" id="PF04059">
    <property type="entry name" value="RRM_2"/>
    <property type="match status" value="1"/>
</dbReference>
<feature type="domain" description="RRM" evidence="3">
    <location>
        <begin position="198"/>
        <end position="273"/>
    </location>
</feature>
<dbReference type="GO" id="GO:0033620">
    <property type="term" value="C:Mei2 nuclear dot complex"/>
    <property type="evidence" value="ECO:0007669"/>
    <property type="project" value="EnsemblFungi"/>
</dbReference>
<dbReference type="OMA" id="ICDISYA"/>
<evidence type="ECO:0000256" key="1">
    <source>
        <dbReference type="ARBA" id="ARBA00022884"/>
    </source>
</evidence>
<dbReference type="STRING" id="1198029.A0A1U7LKW3"/>
<keyword evidence="5" id="KW-1185">Reference proteome</keyword>
<dbReference type="InterPro" id="IPR007201">
    <property type="entry name" value="Mei2-like_Rrm_C"/>
</dbReference>
<evidence type="ECO:0000259" key="3">
    <source>
        <dbReference type="PROSITE" id="PS50102"/>
    </source>
</evidence>
<dbReference type="OrthoDB" id="417481at2759"/>
<name>A0A1U7LKW3_NEOID</name>
<organism evidence="4 5">
    <name type="scientific">Neolecta irregularis (strain DAH-3)</name>
    <dbReference type="NCBI Taxonomy" id="1198029"/>
    <lineage>
        <taxon>Eukaryota</taxon>
        <taxon>Fungi</taxon>
        <taxon>Dikarya</taxon>
        <taxon>Ascomycota</taxon>
        <taxon>Taphrinomycotina</taxon>
        <taxon>Neolectales</taxon>
        <taxon>Neolectaceae</taxon>
        <taxon>Neolecta</taxon>
    </lineage>
</organism>
<dbReference type="GO" id="GO:0034064">
    <property type="term" value="C:Tor2-Mei2-Ste11 complex"/>
    <property type="evidence" value="ECO:0007669"/>
    <property type="project" value="EnsemblFungi"/>
</dbReference>
<comment type="caution">
    <text evidence="4">The sequence shown here is derived from an EMBL/GenBank/DDBJ whole genome shotgun (WGS) entry which is preliminary data.</text>
</comment>
<proteinExistence type="predicted"/>
<dbReference type="GO" id="GO:0008266">
    <property type="term" value="F:poly(U) RNA binding"/>
    <property type="evidence" value="ECO:0007669"/>
    <property type="project" value="EnsemblFungi"/>
</dbReference>
<dbReference type="InterPro" id="IPR000504">
    <property type="entry name" value="RRM_dom"/>
</dbReference>
<dbReference type="AlphaFoldDB" id="A0A1U7LKW3"/>
<dbReference type="EMBL" id="LXFE01002010">
    <property type="protein sequence ID" value="OLL23278.1"/>
    <property type="molecule type" value="Genomic_DNA"/>
</dbReference>